<organism evidence="2 3">
    <name type="scientific">Rhododendron griersonianum</name>
    <dbReference type="NCBI Taxonomy" id="479676"/>
    <lineage>
        <taxon>Eukaryota</taxon>
        <taxon>Viridiplantae</taxon>
        <taxon>Streptophyta</taxon>
        <taxon>Embryophyta</taxon>
        <taxon>Tracheophyta</taxon>
        <taxon>Spermatophyta</taxon>
        <taxon>Magnoliopsida</taxon>
        <taxon>eudicotyledons</taxon>
        <taxon>Gunneridae</taxon>
        <taxon>Pentapetalae</taxon>
        <taxon>asterids</taxon>
        <taxon>Ericales</taxon>
        <taxon>Ericaceae</taxon>
        <taxon>Ericoideae</taxon>
        <taxon>Rhodoreae</taxon>
        <taxon>Rhododendron</taxon>
    </lineage>
</organism>
<reference evidence="2 3" key="1">
    <citation type="submission" date="2020-08" db="EMBL/GenBank/DDBJ databases">
        <title>Plant Genome Project.</title>
        <authorList>
            <person name="Zhang R.-G."/>
        </authorList>
    </citation>
    <scope>NUCLEOTIDE SEQUENCE [LARGE SCALE GENOMIC DNA]</scope>
    <source>
        <strain evidence="2">WSP0</strain>
        <tissue evidence="2">Leaf</tissue>
    </source>
</reference>
<dbReference type="PANTHER" id="PTHR11119">
    <property type="entry name" value="XANTHINE-URACIL / VITAMIN C PERMEASE FAMILY MEMBER"/>
    <property type="match status" value="1"/>
</dbReference>
<protein>
    <submittedName>
        <fullName evidence="2">Uncharacterized protein</fullName>
    </submittedName>
</protein>
<sequence>MNNRYEPFWEDGFDEDVGEDADFGEGYGVRTLIDVKLVPQCLGLRKSTICVGISGLVTIRITAEAVMPMTVVVFAWKTLDLTVLMVDSETILLAFQNYILMLGTSGDKAQVIQTLLFVAGINTLLQALFGTVAALEILKRSTGAYKAASWLAIATPPPAYVLSRGIGRQGIGVMLDGLFGTGTCSIVSVENVGLHSPELEVTESSKFRLETNGGGLHRNLKDR</sequence>
<accession>A0AAV6JY12</accession>
<evidence type="ECO:0000256" key="1">
    <source>
        <dbReference type="ARBA" id="ARBA00008821"/>
    </source>
</evidence>
<name>A0AAV6JY12_9ERIC</name>
<evidence type="ECO:0000313" key="3">
    <source>
        <dbReference type="Proteomes" id="UP000823749"/>
    </source>
</evidence>
<proteinExistence type="inferred from homology"/>
<evidence type="ECO:0000313" key="2">
    <source>
        <dbReference type="EMBL" id="KAG5545056.1"/>
    </source>
</evidence>
<comment type="caution">
    <text evidence="2">The sequence shown here is derived from an EMBL/GenBank/DDBJ whole genome shotgun (WGS) entry which is preliminary data.</text>
</comment>
<dbReference type="AlphaFoldDB" id="A0AAV6JY12"/>
<gene>
    <name evidence="2" type="ORF">RHGRI_017503</name>
</gene>
<dbReference type="EMBL" id="JACTNZ010000006">
    <property type="protein sequence ID" value="KAG5545056.1"/>
    <property type="molecule type" value="Genomic_DNA"/>
</dbReference>
<keyword evidence="3" id="KW-1185">Reference proteome</keyword>
<comment type="similarity">
    <text evidence="1">Belongs to the nucleobase:cation symporter-2 (NCS2) (TC 2.A.40) family.</text>
</comment>
<dbReference type="Proteomes" id="UP000823749">
    <property type="component" value="Chromosome 6"/>
</dbReference>